<feature type="region of interest" description="Disordered" evidence="1">
    <location>
        <begin position="183"/>
        <end position="204"/>
    </location>
</feature>
<sequence>MLARAALTATALLAFAQNPGAHGNIKEPKATFTNGAPIVQWVMIDNFWVIGIGGDQVGKFKTMAKEKGMGFNDVVLDMVKDKKWGYTSTDVDSQPVPSDGKVKWLANGGGACELYIDDKMVPHGDDSEEEFPGGLDGPSKMSEFAEFDETIQSLHISEEEERRGFPELRVPETRSAAVIDHRHQAKPYDSASPTRHTSRHTKRNAHDVKRTRFWFSWV</sequence>
<evidence type="ECO:0008006" key="5">
    <source>
        <dbReference type="Google" id="ProtNLM"/>
    </source>
</evidence>
<keyword evidence="2" id="KW-0732">Signal</keyword>
<evidence type="ECO:0000313" key="4">
    <source>
        <dbReference type="Proteomes" id="UP000697107"/>
    </source>
</evidence>
<dbReference type="AlphaFoldDB" id="A0A8T1FUQ5"/>
<evidence type="ECO:0000256" key="2">
    <source>
        <dbReference type="SAM" id="SignalP"/>
    </source>
</evidence>
<evidence type="ECO:0000313" key="3">
    <source>
        <dbReference type="EMBL" id="KAG2976558.1"/>
    </source>
</evidence>
<organism evidence="3 4">
    <name type="scientific">Phytophthora cactorum</name>
    <dbReference type="NCBI Taxonomy" id="29920"/>
    <lineage>
        <taxon>Eukaryota</taxon>
        <taxon>Sar</taxon>
        <taxon>Stramenopiles</taxon>
        <taxon>Oomycota</taxon>
        <taxon>Peronosporomycetes</taxon>
        <taxon>Peronosporales</taxon>
        <taxon>Peronosporaceae</taxon>
        <taxon>Phytophthora</taxon>
    </lineage>
</organism>
<dbReference type="Proteomes" id="UP000697107">
    <property type="component" value="Unassembled WGS sequence"/>
</dbReference>
<evidence type="ECO:0000256" key="1">
    <source>
        <dbReference type="SAM" id="MobiDB-lite"/>
    </source>
</evidence>
<dbReference type="VEuPathDB" id="FungiDB:PC110_g7564"/>
<protein>
    <recommendedName>
        <fullName evidence="5">Concanavalin A-like lectin/glucanase domain</fullName>
    </recommendedName>
</protein>
<dbReference type="EMBL" id="RCML01000457">
    <property type="protein sequence ID" value="KAG2976558.1"/>
    <property type="molecule type" value="Genomic_DNA"/>
</dbReference>
<gene>
    <name evidence="3" type="ORF">PC118_g13359</name>
</gene>
<proteinExistence type="predicted"/>
<name>A0A8T1FUQ5_9STRA</name>
<feature type="signal peptide" evidence="2">
    <location>
        <begin position="1"/>
        <end position="23"/>
    </location>
</feature>
<comment type="caution">
    <text evidence="3">The sequence shown here is derived from an EMBL/GenBank/DDBJ whole genome shotgun (WGS) entry which is preliminary data.</text>
</comment>
<reference evidence="3" key="1">
    <citation type="submission" date="2018-10" db="EMBL/GenBank/DDBJ databases">
        <title>Effector identification in a new, highly contiguous assembly of the strawberry crown rot pathogen Phytophthora cactorum.</title>
        <authorList>
            <person name="Armitage A.D."/>
            <person name="Nellist C.F."/>
            <person name="Bates H."/>
            <person name="Vickerstaff R.J."/>
            <person name="Harrison R.J."/>
        </authorList>
    </citation>
    <scope>NUCLEOTIDE SEQUENCE</scope>
    <source>
        <strain evidence="3">P415</strain>
    </source>
</reference>
<accession>A0A8T1FUQ5</accession>
<feature type="chain" id="PRO_5035781327" description="Concanavalin A-like lectin/glucanase domain" evidence="2">
    <location>
        <begin position="24"/>
        <end position="218"/>
    </location>
</feature>